<evidence type="ECO:0000313" key="3">
    <source>
        <dbReference type="EMBL" id="PKX99866.1"/>
    </source>
</evidence>
<dbReference type="PANTHER" id="PTHR38795">
    <property type="entry name" value="DUF6604 DOMAIN-CONTAINING PROTEIN"/>
    <property type="match status" value="1"/>
</dbReference>
<dbReference type="AlphaFoldDB" id="A0A2I1CQF9"/>
<dbReference type="OrthoDB" id="5339038at2759"/>
<dbReference type="InterPro" id="IPR016864">
    <property type="entry name" value="UCP028035"/>
</dbReference>
<dbReference type="PIRSF" id="PIRSF028035">
    <property type="entry name" value="UCP028035"/>
    <property type="match status" value="1"/>
</dbReference>
<organism evidence="3 4">
    <name type="scientific">Aspergillus campestris (strain IBT 28561)</name>
    <dbReference type="NCBI Taxonomy" id="1392248"/>
    <lineage>
        <taxon>Eukaryota</taxon>
        <taxon>Fungi</taxon>
        <taxon>Dikarya</taxon>
        <taxon>Ascomycota</taxon>
        <taxon>Pezizomycotina</taxon>
        <taxon>Eurotiomycetes</taxon>
        <taxon>Eurotiomycetidae</taxon>
        <taxon>Eurotiales</taxon>
        <taxon>Aspergillaceae</taxon>
        <taxon>Aspergillus</taxon>
        <taxon>Aspergillus subgen. Circumdati</taxon>
    </lineage>
</organism>
<proteinExistence type="predicted"/>
<dbReference type="RefSeq" id="XP_024688461.1">
    <property type="nucleotide sequence ID" value="XM_024839149.1"/>
</dbReference>
<keyword evidence="4" id="KW-1185">Reference proteome</keyword>
<name>A0A2I1CQF9_ASPC2</name>
<dbReference type="Pfam" id="PF20253">
    <property type="entry name" value="DUF6604"/>
    <property type="match status" value="1"/>
</dbReference>
<accession>A0A2I1CQF9</accession>
<dbReference type="GeneID" id="36546673"/>
<feature type="compositionally biased region" description="Basic residues" evidence="1">
    <location>
        <begin position="154"/>
        <end position="166"/>
    </location>
</feature>
<feature type="region of interest" description="Disordered" evidence="1">
    <location>
        <begin position="124"/>
        <end position="173"/>
    </location>
</feature>
<reference evidence="3" key="1">
    <citation type="submission" date="2016-12" db="EMBL/GenBank/DDBJ databases">
        <title>The genomes of Aspergillus section Nigri reveals drivers in fungal speciation.</title>
        <authorList>
            <consortium name="DOE Joint Genome Institute"/>
            <person name="Vesth T.C."/>
            <person name="Nybo J."/>
            <person name="Theobald S."/>
            <person name="Brandl J."/>
            <person name="Frisvad J.C."/>
            <person name="Nielsen K.F."/>
            <person name="Lyhne E.K."/>
            <person name="Kogle M.E."/>
            <person name="Kuo A."/>
            <person name="Riley R."/>
            <person name="Clum A."/>
            <person name="Nolan M."/>
            <person name="Lipzen A."/>
            <person name="Salamov A."/>
            <person name="Henrissat B."/>
            <person name="Wiebenga A."/>
            <person name="De vries R.P."/>
            <person name="Grigoriev I.V."/>
            <person name="Mortensen U.H."/>
            <person name="Andersen M.R."/>
            <person name="Baker S.E."/>
        </authorList>
    </citation>
    <scope>NUCLEOTIDE SEQUENCE</scope>
    <source>
        <strain evidence="3">IBT 28561</strain>
    </source>
</reference>
<dbReference type="VEuPathDB" id="FungiDB:P168DRAFT_307923"/>
<protein>
    <recommendedName>
        <fullName evidence="2">DUF6604 domain-containing protein</fullName>
    </recommendedName>
</protein>
<dbReference type="InterPro" id="IPR046539">
    <property type="entry name" value="DUF6604"/>
</dbReference>
<feature type="domain" description="DUF6604" evidence="2">
    <location>
        <begin position="41"/>
        <end position="247"/>
    </location>
</feature>
<evidence type="ECO:0000259" key="2">
    <source>
        <dbReference type="Pfam" id="PF20253"/>
    </source>
</evidence>
<evidence type="ECO:0000313" key="4">
    <source>
        <dbReference type="Proteomes" id="UP000234254"/>
    </source>
</evidence>
<comment type="caution">
    <text evidence="3">The sequence shown here is derived from an EMBL/GenBank/DDBJ whole genome shotgun (WGS) entry which is preliminary data.</text>
</comment>
<sequence>MEFRNRYVEYKTKERMLLYWIIDNFNILARQLSSKSVTENLTGQTLRLREETHQHYVHFGADTADTRHGNESHKAWIVGIRAAFEILGGPACLGQRTEKEPSEVELNDLRLAILTNKFSVLHLDGEDAPSDPDMSGAEHSDAPPSRAKVNSSSKRGRKSTRRKKGKGKDPASRNKFRMEDCCIIEDDKHDVNYGMAAHSLLLEWTQIRDYMQCRWGETAYGKLSIGVTGGLARVAIATIRRSEAHVFANFPNRGSFADVLQALTHGNLDATQENLRQMKLKSLEGSDTAAEVDIDVKEQYLVYTYEVLLEFIEDFQKNRTCKPTKNMMKLIHSWDKMLDLRKASKEERIQWRRIYAIKWLYEVVTVFASGYTAYVLAKEKDKAASEIDWSFEGLEKNQAYSTLWGMHEFISGITSLAMMKPGSDVKPKITVHQVFELQCVLDSLTASLGWMIHGYKGHIMWPHPNGYNPTRQLAYLEAWHEKCLGRFWETITEVEPTAHGVHSHYRNLGAFERVVCANISIGQCLCATYNLPESGRAAPSLFVADGEPKQEAGEFMVYSPYLCGAGLVEALQQSYNAGINLLECMPEVIGVIHIHNMLLKTGRLAKPVPNLIHLQKAFVQSFFPNAEIPSTNFEQCFHEIVGRCISFHETRTINKKMSEIRKRWNVGRYLADPSLNIHFNTRCMLDVYQQAQWNPEAIHDANLPLDSHLAILRLGQTRHIVPRKTGEEVMLNTDFVKRARAEGLPEKAMLSMTRYVEQCRQQCEASRELSKGLFDDPRHPPSDIKHTAPLDPLGMLDVAFKDFLEETHGELRPVCGMNYLLIVQMCMLWFDEIEEALREKNHPFWTEHYVNRCDNVAIKRKALVRHVLKEGHRKNGDDWFLNMLVENFGTAPQQGVITFGVHELFWNRE</sequence>
<dbReference type="Proteomes" id="UP000234254">
    <property type="component" value="Unassembled WGS sequence"/>
</dbReference>
<dbReference type="PANTHER" id="PTHR38795:SF1">
    <property type="entry name" value="DUF6604 DOMAIN-CONTAINING PROTEIN"/>
    <property type="match status" value="1"/>
</dbReference>
<evidence type="ECO:0000256" key="1">
    <source>
        <dbReference type="SAM" id="MobiDB-lite"/>
    </source>
</evidence>
<gene>
    <name evidence="3" type="ORF">P168DRAFT_307923</name>
</gene>
<dbReference type="EMBL" id="MSFM01000018">
    <property type="protein sequence ID" value="PKX99866.1"/>
    <property type="molecule type" value="Genomic_DNA"/>
</dbReference>